<dbReference type="PANTHER" id="PTHR43351:SF2">
    <property type="entry name" value="L(+)-TARTRATE DEHYDRATASE SUBUNIT BETA-RELATED"/>
    <property type="match status" value="1"/>
</dbReference>
<sequence>MSAHEIPLTLPLEPQVISTLHAGDLVSLTGVLYTGRDAAHARFDALLNEGKPLPVSLAGQTIFYVGPCPPPPGRPIGACGPTTSSRMDKYAPRLLDLGLAAMLGKGPRSPAVREAIIRNSAVYFAATGGAAQLLAQRVKSAQVCAFPDLLSEAVYRLEVENFPAVVAIDSLGNDLYELGPRQYLDSLK</sequence>
<dbReference type="SUPFAM" id="SSF117457">
    <property type="entry name" value="FumA C-terminal domain-like"/>
    <property type="match status" value="1"/>
</dbReference>
<keyword evidence="2" id="KW-0456">Lyase</keyword>
<dbReference type="Gene3D" id="3.20.130.10">
    <property type="entry name" value="Fe-S hydro-lyase, tartrate dehydratase beta-type, catalytic domain"/>
    <property type="match status" value="1"/>
</dbReference>
<reference evidence="4" key="1">
    <citation type="submission" date="2020-08" db="EMBL/GenBank/DDBJ databases">
        <title>Genome public.</title>
        <authorList>
            <person name="Liu C."/>
            <person name="Sun Q."/>
        </authorList>
    </citation>
    <scope>NUCLEOTIDE SEQUENCE</scope>
    <source>
        <strain evidence="4">NSJ-44</strain>
    </source>
</reference>
<dbReference type="AlphaFoldDB" id="A0A926CZ40"/>
<evidence type="ECO:0000259" key="3">
    <source>
        <dbReference type="Pfam" id="PF05683"/>
    </source>
</evidence>
<proteinExistence type="inferred from homology"/>
<evidence type="ECO:0000313" key="5">
    <source>
        <dbReference type="Proteomes" id="UP000654279"/>
    </source>
</evidence>
<comment type="caution">
    <text evidence="4">The sequence shown here is derived from an EMBL/GenBank/DDBJ whole genome shotgun (WGS) entry which is preliminary data.</text>
</comment>
<dbReference type="RefSeq" id="WP_249285228.1">
    <property type="nucleotide sequence ID" value="NZ_JACRSO010000003.1"/>
</dbReference>
<organism evidence="4 5">
    <name type="scientific">Luoshenia tenuis</name>
    <dbReference type="NCBI Taxonomy" id="2763654"/>
    <lineage>
        <taxon>Bacteria</taxon>
        <taxon>Bacillati</taxon>
        <taxon>Bacillota</taxon>
        <taxon>Clostridia</taxon>
        <taxon>Christensenellales</taxon>
        <taxon>Christensenellaceae</taxon>
        <taxon>Luoshenia</taxon>
    </lineage>
</organism>
<protein>
    <submittedName>
        <fullName evidence="4">Fumarate hydratase C-terminal domain-containing protein</fullName>
    </submittedName>
</protein>
<dbReference type="EMBL" id="JACRSO010000003">
    <property type="protein sequence ID" value="MBC8529375.1"/>
    <property type="molecule type" value="Genomic_DNA"/>
</dbReference>
<feature type="domain" description="Fe-S hydro-lyase tartrate dehydratase beta-type catalytic" evidence="3">
    <location>
        <begin position="5"/>
        <end position="177"/>
    </location>
</feature>
<evidence type="ECO:0000313" key="4">
    <source>
        <dbReference type="EMBL" id="MBC8529375.1"/>
    </source>
</evidence>
<dbReference type="GO" id="GO:0016836">
    <property type="term" value="F:hydro-lyase activity"/>
    <property type="evidence" value="ECO:0007669"/>
    <property type="project" value="InterPro"/>
</dbReference>
<accession>A0A926CZ40</accession>
<keyword evidence="5" id="KW-1185">Reference proteome</keyword>
<comment type="similarity">
    <text evidence="1">Belongs to the class-I fumarase family.</text>
</comment>
<dbReference type="Proteomes" id="UP000654279">
    <property type="component" value="Unassembled WGS sequence"/>
</dbReference>
<dbReference type="PANTHER" id="PTHR43351">
    <property type="entry name" value="L(+)-TARTRATE DEHYDRATASE SUBUNIT BETA"/>
    <property type="match status" value="1"/>
</dbReference>
<name>A0A926CZ40_9FIRM</name>
<evidence type="ECO:0000256" key="1">
    <source>
        <dbReference type="ARBA" id="ARBA00008876"/>
    </source>
</evidence>
<dbReference type="InterPro" id="IPR036660">
    <property type="entry name" value="Fe-S_hydroAse_TtdB_cat_sf"/>
</dbReference>
<dbReference type="NCBIfam" id="TIGR00723">
    <property type="entry name" value="ttdB_fumA_fumB"/>
    <property type="match status" value="1"/>
</dbReference>
<gene>
    <name evidence="4" type="ORF">H8699_08040</name>
</gene>
<evidence type="ECO:0000256" key="2">
    <source>
        <dbReference type="ARBA" id="ARBA00023239"/>
    </source>
</evidence>
<dbReference type="Pfam" id="PF05683">
    <property type="entry name" value="Fumerase_C"/>
    <property type="match status" value="1"/>
</dbReference>
<dbReference type="InterPro" id="IPR004647">
    <property type="entry name" value="Fe-S_hydro-lyase_TtdB-typ_cat"/>
</dbReference>